<feature type="transmembrane region" description="Helical" evidence="11">
    <location>
        <begin position="377"/>
        <end position="399"/>
    </location>
</feature>
<feature type="transmembrane region" description="Helical" evidence="11">
    <location>
        <begin position="302"/>
        <end position="322"/>
    </location>
</feature>
<accession>A0ABN8P506</accession>
<comment type="similarity">
    <text evidence="10">Belongs to the G-protein coupled receptor 1 family.</text>
</comment>
<evidence type="ECO:0000256" key="9">
    <source>
        <dbReference type="ARBA" id="ARBA00023224"/>
    </source>
</evidence>
<evidence type="ECO:0000256" key="2">
    <source>
        <dbReference type="ARBA" id="ARBA00022475"/>
    </source>
</evidence>
<evidence type="ECO:0000256" key="1">
    <source>
        <dbReference type="ARBA" id="ARBA00004651"/>
    </source>
</evidence>
<gene>
    <name evidence="13" type="ORF">PLOB_00034626</name>
</gene>
<keyword evidence="7 10" id="KW-0675">Receptor</keyword>
<keyword evidence="8" id="KW-0325">Glycoprotein</keyword>
<keyword evidence="3 10" id="KW-0812">Transmembrane</keyword>
<dbReference type="Gene3D" id="1.20.1070.10">
    <property type="entry name" value="Rhodopsin 7-helix transmembrane proteins"/>
    <property type="match status" value="2"/>
</dbReference>
<evidence type="ECO:0000256" key="8">
    <source>
        <dbReference type="ARBA" id="ARBA00023180"/>
    </source>
</evidence>
<evidence type="ECO:0000259" key="12">
    <source>
        <dbReference type="PROSITE" id="PS50262"/>
    </source>
</evidence>
<comment type="caution">
    <text evidence="13">The sequence shown here is derived from an EMBL/GenBank/DDBJ whole genome shotgun (WGS) entry which is preliminary data.</text>
</comment>
<evidence type="ECO:0000256" key="11">
    <source>
        <dbReference type="SAM" id="Phobius"/>
    </source>
</evidence>
<feature type="transmembrane region" description="Helical" evidence="11">
    <location>
        <begin position="414"/>
        <end position="435"/>
    </location>
</feature>
<dbReference type="PROSITE" id="PS50262">
    <property type="entry name" value="G_PROTEIN_RECEP_F1_2"/>
    <property type="match status" value="2"/>
</dbReference>
<proteinExistence type="inferred from homology"/>
<dbReference type="Pfam" id="PF00001">
    <property type="entry name" value="7tm_1"/>
    <property type="match status" value="2"/>
</dbReference>
<dbReference type="PANTHER" id="PTHR24246:SF27">
    <property type="entry name" value="ADENOSINE RECEPTOR, ISOFORM A"/>
    <property type="match status" value="1"/>
</dbReference>
<reference evidence="13 14" key="1">
    <citation type="submission" date="2022-05" db="EMBL/GenBank/DDBJ databases">
        <authorList>
            <consortium name="Genoscope - CEA"/>
            <person name="William W."/>
        </authorList>
    </citation>
    <scope>NUCLEOTIDE SEQUENCE [LARGE SCALE GENOMIC DNA]</scope>
</reference>
<keyword evidence="9 10" id="KW-0807">Transducer</keyword>
<comment type="subcellular location">
    <subcellularLocation>
        <location evidence="1">Cell membrane</location>
        <topology evidence="1">Multi-pass membrane protein</topology>
    </subcellularLocation>
</comment>
<keyword evidence="4 11" id="KW-1133">Transmembrane helix</keyword>
<feature type="domain" description="G-protein coupled receptors family 1 profile" evidence="12">
    <location>
        <begin position="198"/>
        <end position="433"/>
    </location>
</feature>
<feature type="transmembrane region" description="Helical" evidence="11">
    <location>
        <begin position="217"/>
        <end position="241"/>
    </location>
</feature>
<dbReference type="EMBL" id="CALNXK010000048">
    <property type="protein sequence ID" value="CAH3130366.1"/>
    <property type="molecule type" value="Genomic_DNA"/>
</dbReference>
<keyword evidence="2" id="KW-1003">Cell membrane</keyword>
<evidence type="ECO:0000256" key="5">
    <source>
        <dbReference type="ARBA" id="ARBA00023040"/>
    </source>
</evidence>
<dbReference type="CDD" id="cd00637">
    <property type="entry name" value="7tm_classA_rhodopsin-like"/>
    <property type="match status" value="2"/>
</dbReference>
<dbReference type="InterPro" id="IPR017452">
    <property type="entry name" value="GPCR_Rhodpsn_7TM"/>
</dbReference>
<feature type="domain" description="G-protein coupled receptors family 1 profile" evidence="12">
    <location>
        <begin position="1"/>
        <end position="89"/>
    </location>
</feature>
<evidence type="ECO:0000256" key="4">
    <source>
        <dbReference type="ARBA" id="ARBA00022989"/>
    </source>
</evidence>
<organism evidence="13 14">
    <name type="scientific">Porites lobata</name>
    <dbReference type="NCBI Taxonomy" id="104759"/>
    <lineage>
        <taxon>Eukaryota</taxon>
        <taxon>Metazoa</taxon>
        <taxon>Cnidaria</taxon>
        <taxon>Anthozoa</taxon>
        <taxon>Hexacorallia</taxon>
        <taxon>Scleractinia</taxon>
        <taxon>Fungiina</taxon>
        <taxon>Poritidae</taxon>
        <taxon>Porites</taxon>
    </lineage>
</organism>
<evidence type="ECO:0000313" key="13">
    <source>
        <dbReference type="EMBL" id="CAH3130366.1"/>
    </source>
</evidence>
<sequence>MLLQYCIWWKFQQRNNAPRNAIHQQNRARQARRLTKTLLVVSAAAVFSWLPHAIILNMTAAHMVSVPIIIFHCFYILTYSSSFVNPIIYALKIPEFRQSLVTLYSRRRAVDRMDRKGKDEQDTGTIDLIEQRTLPTDPSYTERNFEHESTDTKLMKNTSSAMSSINTSLSMVIDFPSRAETIAVCCALLFEAFLIFMGNLFIIALFALEKKLRKRSLFLVINMAFADVMLGAVSLPLYVYLRIGFPQLWIVTEDVGVVLHYFYLHFDLIFLQASLISAVFISCERFFAVYWPLKHLTTSTRAYTIVIVIIWTLAATATAVYLLTGNLISSKAGYYVSTILFSIFIFILCGCNIGIWRKFHQRVGAFPQHNRVSQNKRLTKTLLFVSAAAVLCWLPYVIVDCLTEVLEVPVPRKVYYAVIMLNYSNSLFNPIIYALTVPDYRQSLVTCCPRRQAVDGTNIERENNWTDVRLRHMLRGSTSPAAADPSHPHLAFENESFETKL</sequence>
<dbReference type="PROSITE" id="PS00237">
    <property type="entry name" value="G_PROTEIN_RECEP_F1_1"/>
    <property type="match status" value="1"/>
</dbReference>
<evidence type="ECO:0000256" key="3">
    <source>
        <dbReference type="ARBA" id="ARBA00022692"/>
    </source>
</evidence>
<feature type="transmembrane region" description="Helical" evidence="11">
    <location>
        <begin position="261"/>
        <end position="281"/>
    </location>
</feature>
<dbReference type="Proteomes" id="UP001159405">
    <property type="component" value="Unassembled WGS sequence"/>
</dbReference>
<name>A0ABN8P506_9CNID</name>
<dbReference type="PANTHER" id="PTHR24246">
    <property type="entry name" value="OLFACTORY RECEPTOR AND ADENOSINE RECEPTOR"/>
    <property type="match status" value="1"/>
</dbReference>
<keyword evidence="5 10" id="KW-0297">G-protein coupled receptor</keyword>
<dbReference type="InterPro" id="IPR000276">
    <property type="entry name" value="GPCR_Rhodpsn"/>
</dbReference>
<feature type="transmembrane region" description="Helical" evidence="11">
    <location>
        <begin position="334"/>
        <end position="356"/>
    </location>
</feature>
<keyword evidence="14" id="KW-1185">Reference proteome</keyword>
<dbReference type="PRINTS" id="PR00237">
    <property type="entry name" value="GPCRRHODOPSN"/>
</dbReference>
<evidence type="ECO:0000256" key="7">
    <source>
        <dbReference type="ARBA" id="ARBA00023170"/>
    </source>
</evidence>
<dbReference type="SUPFAM" id="SSF81321">
    <property type="entry name" value="Family A G protein-coupled receptor-like"/>
    <property type="match status" value="2"/>
</dbReference>
<feature type="transmembrane region" description="Helical" evidence="11">
    <location>
        <begin position="181"/>
        <end position="208"/>
    </location>
</feature>
<protein>
    <recommendedName>
        <fullName evidence="12">G-protein coupled receptors family 1 profile domain-containing protein</fullName>
    </recommendedName>
</protein>
<keyword evidence="6 11" id="KW-0472">Membrane</keyword>
<evidence type="ECO:0000313" key="14">
    <source>
        <dbReference type="Proteomes" id="UP001159405"/>
    </source>
</evidence>
<evidence type="ECO:0000256" key="6">
    <source>
        <dbReference type="ARBA" id="ARBA00023136"/>
    </source>
</evidence>
<feature type="transmembrane region" description="Helical" evidence="11">
    <location>
        <begin position="37"/>
        <end position="56"/>
    </location>
</feature>
<feature type="transmembrane region" description="Helical" evidence="11">
    <location>
        <begin position="68"/>
        <end position="91"/>
    </location>
</feature>
<evidence type="ECO:0000256" key="10">
    <source>
        <dbReference type="RuleBase" id="RU000688"/>
    </source>
</evidence>